<accession>A0ABQ4LG44</accession>
<protein>
    <recommendedName>
        <fullName evidence="1">Rhodanese domain-containing protein</fullName>
    </recommendedName>
</protein>
<dbReference type="Proteomes" id="UP000676601">
    <property type="component" value="Unassembled WGS sequence"/>
</dbReference>
<sequence length="102" mass="11534">MSMFREIEPSEVRRRLLAGESLQMIDVREDDEVAQGMISGAKHIPLGEIPARLDEIPRDGEVIMICRSGGRSMRACQYLSQHGIDCVNMVGGMLQWNEEEEE</sequence>
<comment type="caution">
    <text evidence="2">The sequence shown here is derived from an EMBL/GenBank/DDBJ whole genome shotgun (WGS) entry which is preliminary data.</text>
</comment>
<keyword evidence="3" id="KW-1185">Reference proteome</keyword>
<feature type="domain" description="Rhodanese" evidence="1">
    <location>
        <begin position="18"/>
        <end position="101"/>
    </location>
</feature>
<dbReference type="InterPro" id="IPR036873">
    <property type="entry name" value="Rhodanese-like_dom_sf"/>
</dbReference>
<dbReference type="PANTHER" id="PTHR43031:SF17">
    <property type="entry name" value="SULFURTRANSFERASE YTWF-RELATED"/>
    <property type="match status" value="1"/>
</dbReference>
<evidence type="ECO:0000313" key="3">
    <source>
        <dbReference type="Proteomes" id="UP000676601"/>
    </source>
</evidence>
<dbReference type="InterPro" id="IPR050229">
    <property type="entry name" value="GlpE_sulfurtransferase"/>
</dbReference>
<dbReference type="PROSITE" id="PS50206">
    <property type="entry name" value="RHODANESE_3"/>
    <property type="match status" value="1"/>
</dbReference>
<dbReference type="SMART" id="SM00450">
    <property type="entry name" value="RHOD"/>
    <property type="match status" value="1"/>
</dbReference>
<evidence type="ECO:0000259" key="1">
    <source>
        <dbReference type="PROSITE" id="PS50206"/>
    </source>
</evidence>
<organism evidence="2 3">
    <name type="scientific">Paenibacillus cineris</name>
    <dbReference type="NCBI Taxonomy" id="237530"/>
    <lineage>
        <taxon>Bacteria</taxon>
        <taxon>Bacillati</taxon>
        <taxon>Bacillota</taxon>
        <taxon>Bacilli</taxon>
        <taxon>Bacillales</taxon>
        <taxon>Paenibacillaceae</taxon>
        <taxon>Paenibacillus</taxon>
    </lineage>
</organism>
<dbReference type="EMBL" id="BORU01000001">
    <property type="protein sequence ID" value="GIO55509.1"/>
    <property type="molecule type" value="Genomic_DNA"/>
</dbReference>
<dbReference type="PANTHER" id="PTHR43031">
    <property type="entry name" value="FAD-DEPENDENT OXIDOREDUCTASE"/>
    <property type="match status" value="1"/>
</dbReference>
<name>A0ABQ4LG44_9BACL</name>
<dbReference type="SUPFAM" id="SSF52821">
    <property type="entry name" value="Rhodanese/Cell cycle control phosphatase"/>
    <property type="match status" value="1"/>
</dbReference>
<proteinExistence type="predicted"/>
<dbReference type="CDD" id="cd00158">
    <property type="entry name" value="RHOD"/>
    <property type="match status" value="1"/>
</dbReference>
<dbReference type="Gene3D" id="3.40.250.10">
    <property type="entry name" value="Rhodanese-like domain"/>
    <property type="match status" value="1"/>
</dbReference>
<evidence type="ECO:0000313" key="2">
    <source>
        <dbReference type="EMBL" id="GIO55509.1"/>
    </source>
</evidence>
<dbReference type="Pfam" id="PF00581">
    <property type="entry name" value="Rhodanese"/>
    <property type="match status" value="1"/>
</dbReference>
<gene>
    <name evidence="2" type="primary">ytwF</name>
    <name evidence="2" type="ORF">J21TS7_38270</name>
</gene>
<reference evidence="2 3" key="1">
    <citation type="submission" date="2021-03" db="EMBL/GenBank/DDBJ databases">
        <title>Antimicrobial resistance genes in bacteria isolated from Japanese honey, and their potential for conferring macrolide and lincosamide resistance in the American foulbrood pathogen Paenibacillus larvae.</title>
        <authorList>
            <person name="Okamoto M."/>
            <person name="Kumagai M."/>
            <person name="Kanamori H."/>
            <person name="Takamatsu D."/>
        </authorList>
    </citation>
    <scope>NUCLEOTIDE SEQUENCE [LARGE SCALE GENOMIC DNA]</scope>
    <source>
        <strain evidence="2 3">J21TS7</strain>
    </source>
</reference>
<dbReference type="InterPro" id="IPR001763">
    <property type="entry name" value="Rhodanese-like_dom"/>
</dbReference>